<evidence type="ECO:0008006" key="3">
    <source>
        <dbReference type="Google" id="ProtNLM"/>
    </source>
</evidence>
<sequence length="147" mass="16177">MNVTETNQWYQCNKSEAISQFSTGVKVHQHEHSVPLVKLKLKMQIPAMLEPNASVLSSSLSLTSETARVYGVHCISPSGVWKAVYILLSGCNGICQKALAKSHEVKIDACDNCGNRSSGRGMLFASNIVRAFNFRKSMHSLNVPSFF</sequence>
<evidence type="ECO:0000313" key="1">
    <source>
        <dbReference type="EMBL" id="GFS03213.1"/>
    </source>
</evidence>
<reference evidence="1 2" key="1">
    <citation type="journal article" date="2021" name="Elife">
        <title>Chloroplast acquisition without the gene transfer in kleptoplastic sea slugs, Plakobranchus ocellatus.</title>
        <authorList>
            <person name="Maeda T."/>
            <person name="Takahashi S."/>
            <person name="Yoshida T."/>
            <person name="Shimamura S."/>
            <person name="Takaki Y."/>
            <person name="Nagai Y."/>
            <person name="Toyoda A."/>
            <person name="Suzuki Y."/>
            <person name="Arimoto A."/>
            <person name="Ishii H."/>
            <person name="Satoh N."/>
            <person name="Nishiyama T."/>
            <person name="Hasebe M."/>
            <person name="Maruyama T."/>
            <person name="Minagawa J."/>
            <person name="Obokata J."/>
            <person name="Shigenobu S."/>
        </authorList>
    </citation>
    <scope>NUCLEOTIDE SEQUENCE [LARGE SCALE GENOMIC DNA]</scope>
</reference>
<protein>
    <recommendedName>
        <fullName evidence="3">C2H2-type domain-containing protein</fullName>
    </recommendedName>
</protein>
<name>A0AAV4HYF1_9GAST</name>
<evidence type="ECO:0000313" key="2">
    <source>
        <dbReference type="Proteomes" id="UP000762676"/>
    </source>
</evidence>
<dbReference type="EMBL" id="BMAT01005964">
    <property type="protein sequence ID" value="GFS03213.1"/>
    <property type="molecule type" value="Genomic_DNA"/>
</dbReference>
<dbReference type="Proteomes" id="UP000762676">
    <property type="component" value="Unassembled WGS sequence"/>
</dbReference>
<keyword evidence="2" id="KW-1185">Reference proteome</keyword>
<proteinExistence type="predicted"/>
<dbReference type="AlphaFoldDB" id="A0AAV4HYF1"/>
<gene>
    <name evidence="1" type="ORF">ElyMa_002882500</name>
</gene>
<accession>A0AAV4HYF1</accession>
<organism evidence="1 2">
    <name type="scientific">Elysia marginata</name>
    <dbReference type="NCBI Taxonomy" id="1093978"/>
    <lineage>
        <taxon>Eukaryota</taxon>
        <taxon>Metazoa</taxon>
        <taxon>Spiralia</taxon>
        <taxon>Lophotrochozoa</taxon>
        <taxon>Mollusca</taxon>
        <taxon>Gastropoda</taxon>
        <taxon>Heterobranchia</taxon>
        <taxon>Euthyneura</taxon>
        <taxon>Panpulmonata</taxon>
        <taxon>Sacoglossa</taxon>
        <taxon>Placobranchoidea</taxon>
        <taxon>Plakobranchidae</taxon>
        <taxon>Elysia</taxon>
    </lineage>
</organism>
<comment type="caution">
    <text evidence="1">The sequence shown here is derived from an EMBL/GenBank/DDBJ whole genome shotgun (WGS) entry which is preliminary data.</text>
</comment>